<sequence>MQDSITIFRKYLPDAAVDYCYQLWQQHGFDFKITKARSSKFGDYRFSDSRHRITVNGDLNPYAFLVTYLHEVAHLITFSKYKRKVEPHGKEWKKSFREVAQPVLSLSVFPADVLQALQQYLINPKASSCTDPILFQALHQFDTQTDKVLLANLSEGAVFSLNGRAFRKGETRRTRVLCEEVKSRKKYLVHTQALVEIK</sequence>
<evidence type="ECO:0000259" key="1">
    <source>
        <dbReference type="Pfam" id="PF10263"/>
    </source>
</evidence>
<evidence type="ECO:0000313" key="2">
    <source>
        <dbReference type="EMBL" id="MDJ1502282.1"/>
    </source>
</evidence>
<dbReference type="GO" id="GO:0006950">
    <property type="term" value="P:response to stress"/>
    <property type="evidence" value="ECO:0007669"/>
    <property type="project" value="UniProtKB-ARBA"/>
</dbReference>
<organism evidence="2 3">
    <name type="scientific">Xanthocytophaga agilis</name>
    <dbReference type="NCBI Taxonomy" id="3048010"/>
    <lineage>
        <taxon>Bacteria</taxon>
        <taxon>Pseudomonadati</taxon>
        <taxon>Bacteroidota</taxon>
        <taxon>Cytophagia</taxon>
        <taxon>Cytophagales</taxon>
        <taxon>Rhodocytophagaceae</taxon>
        <taxon>Xanthocytophaga</taxon>
    </lineage>
</organism>
<comment type="caution">
    <text evidence="2">The sequence shown here is derived from an EMBL/GenBank/DDBJ whole genome shotgun (WGS) entry which is preliminary data.</text>
</comment>
<name>A0AAE3R7Q0_9BACT</name>
<feature type="domain" description="SprT-like" evidence="1">
    <location>
        <begin position="27"/>
        <end position="101"/>
    </location>
</feature>
<evidence type="ECO:0000313" key="3">
    <source>
        <dbReference type="Proteomes" id="UP001232063"/>
    </source>
</evidence>
<reference evidence="2" key="1">
    <citation type="submission" date="2023-05" db="EMBL/GenBank/DDBJ databases">
        <authorList>
            <person name="Zhang X."/>
        </authorList>
    </citation>
    <scope>NUCLEOTIDE SEQUENCE</scope>
    <source>
        <strain evidence="2">BD1B2-1</strain>
    </source>
</reference>
<proteinExistence type="predicted"/>
<keyword evidence="3" id="KW-1185">Reference proteome</keyword>
<dbReference type="EMBL" id="JASJOU010000005">
    <property type="protein sequence ID" value="MDJ1502282.1"/>
    <property type="molecule type" value="Genomic_DNA"/>
</dbReference>
<protein>
    <submittedName>
        <fullName evidence="2">SprT-like domain-containing protein</fullName>
    </submittedName>
</protein>
<dbReference type="Pfam" id="PF10263">
    <property type="entry name" value="SprT-like"/>
    <property type="match status" value="1"/>
</dbReference>
<dbReference type="InterPro" id="IPR006640">
    <property type="entry name" value="SprT-like_domain"/>
</dbReference>
<accession>A0AAE3R7Q0</accession>
<dbReference type="Proteomes" id="UP001232063">
    <property type="component" value="Unassembled WGS sequence"/>
</dbReference>
<dbReference type="AlphaFoldDB" id="A0AAE3R7Q0"/>
<gene>
    <name evidence="2" type="ORF">QNI22_16570</name>
</gene>
<dbReference type="RefSeq" id="WP_314512231.1">
    <property type="nucleotide sequence ID" value="NZ_JASJOU010000005.1"/>
</dbReference>